<name>A0ABN3E063_9MICO</name>
<dbReference type="GO" id="GO:0016787">
    <property type="term" value="F:hydrolase activity"/>
    <property type="evidence" value="ECO:0007669"/>
    <property type="project" value="UniProtKB-KW"/>
</dbReference>
<dbReference type="InterPro" id="IPR029058">
    <property type="entry name" value="AB_hydrolase_fold"/>
</dbReference>
<dbReference type="RefSeq" id="WP_259480575.1">
    <property type="nucleotide sequence ID" value="NZ_BAAAQY010000011.1"/>
</dbReference>
<dbReference type="Proteomes" id="UP001500929">
    <property type="component" value="Unassembled WGS sequence"/>
</dbReference>
<dbReference type="SUPFAM" id="SSF53474">
    <property type="entry name" value="alpha/beta-Hydrolases"/>
    <property type="match status" value="1"/>
</dbReference>
<evidence type="ECO:0000313" key="3">
    <source>
        <dbReference type="EMBL" id="GAA2245499.1"/>
    </source>
</evidence>
<comment type="caution">
    <text evidence="3">The sequence shown here is derived from an EMBL/GenBank/DDBJ whole genome shotgun (WGS) entry which is preliminary data.</text>
</comment>
<keyword evidence="1 3" id="KW-0378">Hydrolase</keyword>
<feature type="domain" description="BD-FAE-like" evidence="2">
    <location>
        <begin position="28"/>
        <end position="207"/>
    </location>
</feature>
<proteinExistence type="predicted"/>
<dbReference type="PANTHER" id="PTHR48081">
    <property type="entry name" value="AB HYDROLASE SUPERFAMILY PROTEIN C4A8.06C"/>
    <property type="match status" value="1"/>
</dbReference>
<protein>
    <submittedName>
        <fullName evidence="3">Alpha/beta hydrolase</fullName>
    </submittedName>
</protein>
<dbReference type="PANTHER" id="PTHR48081:SF33">
    <property type="entry name" value="KYNURENINE FORMAMIDASE"/>
    <property type="match status" value="1"/>
</dbReference>
<evidence type="ECO:0000259" key="2">
    <source>
        <dbReference type="Pfam" id="PF20434"/>
    </source>
</evidence>
<evidence type="ECO:0000313" key="4">
    <source>
        <dbReference type="Proteomes" id="UP001500929"/>
    </source>
</evidence>
<organism evidence="3 4">
    <name type="scientific">Herbiconiux moechotypicola</name>
    <dbReference type="NCBI Taxonomy" id="637393"/>
    <lineage>
        <taxon>Bacteria</taxon>
        <taxon>Bacillati</taxon>
        <taxon>Actinomycetota</taxon>
        <taxon>Actinomycetes</taxon>
        <taxon>Micrococcales</taxon>
        <taxon>Microbacteriaceae</taxon>
        <taxon>Herbiconiux</taxon>
    </lineage>
</organism>
<dbReference type="Gene3D" id="3.40.50.1820">
    <property type="entry name" value="alpha/beta hydrolase"/>
    <property type="match status" value="1"/>
</dbReference>
<evidence type="ECO:0000256" key="1">
    <source>
        <dbReference type="ARBA" id="ARBA00022801"/>
    </source>
</evidence>
<accession>A0ABN3E063</accession>
<gene>
    <name evidence="3" type="ORF">GCM10009851_33530</name>
</gene>
<dbReference type="Pfam" id="PF20434">
    <property type="entry name" value="BD-FAE"/>
    <property type="match status" value="1"/>
</dbReference>
<keyword evidence="4" id="KW-1185">Reference proteome</keyword>
<reference evidence="3 4" key="1">
    <citation type="journal article" date="2019" name="Int. J. Syst. Evol. Microbiol.">
        <title>The Global Catalogue of Microorganisms (GCM) 10K type strain sequencing project: providing services to taxonomists for standard genome sequencing and annotation.</title>
        <authorList>
            <consortium name="The Broad Institute Genomics Platform"/>
            <consortium name="The Broad Institute Genome Sequencing Center for Infectious Disease"/>
            <person name="Wu L."/>
            <person name="Ma J."/>
        </authorList>
    </citation>
    <scope>NUCLEOTIDE SEQUENCE [LARGE SCALE GENOMIC DNA]</scope>
    <source>
        <strain evidence="3 4">JCM 16117</strain>
    </source>
</reference>
<dbReference type="EMBL" id="BAAAQY010000011">
    <property type="protein sequence ID" value="GAA2245499.1"/>
    <property type="molecule type" value="Genomic_DNA"/>
</dbReference>
<sequence length="253" mass="26747">MREPDHVDVYGAHPDQLIELYRGDGMRGLVVLLHGGFWRSRWDRTHLRPMAVALAEAGWAVALPEFRRVGGGGGWPHTFDDVRRIVAAAPELVRERFGAGSVSRVVLAGHSAGGHLAVWSQAASGSAAVASVDHVVSLAGVLDLAEAHRLALSGDAVGELLGGPSEPGFIDRLAAADPMTLPVPDGPTLALVHGEDDDEVPASFSRVYADRDPRIRFTPLAAAGHYELIDPATAVWPSVLAALEAPGRRGDAH</sequence>
<dbReference type="InterPro" id="IPR049492">
    <property type="entry name" value="BD-FAE-like_dom"/>
</dbReference>
<dbReference type="InterPro" id="IPR050300">
    <property type="entry name" value="GDXG_lipolytic_enzyme"/>
</dbReference>